<dbReference type="GO" id="GO:0000339">
    <property type="term" value="F:RNA cap binding"/>
    <property type="evidence" value="ECO:0007669"/>
    <property type="project" value="InterPro"/>
</dbReference>
<evidence type="ECO:0000313" key="3">
    <source>
        <dbReference type="WBParaSite" id="PSAMB.scaffold3646size17454.g22092.t1"/>
    </source>
</evidence>
<dbReference type="AlphaFoldDB" id="A0A914WDZ4"/>
<dbReference type="InterPro" id="IPR027159">
    <property type="entry name" value="CBP80"/>
</dbReference>
<dbReference type="GO" id="GO:0000184">
    <property type="term" value="P:nuclear-transcribed mRNA catabolic process, nonsense-mediated decay"/>
    <property type="evidence" value="ECO:0007669"/>
    <property type="project" value="TreeGrafter"/>
</dbReference>
<dbReference type="GO" id="GO:0003729">
    <property type="term" value="F:mRNA binding"/>
    <property type="evidence" value="ECO:0007669"/>
    <property type="project" value="TreeGrafter"/>
</dbReference>
<dbReference type="SUPFAM" id="SSF48371">
    <property type="entry name" value="ARM repeat"/>
    <property type="match status" value="1"/>
</dbReference>
<dbReference type="Proteomes" id="UP000887566">
    <property type="component" value="Unplaced"/>
</dbReference>
<dbReference type="InterPro" id="IPR016024">
    <property type="entry name" value="ARM-type_fold"/>
</dbReference>
<proteinExistence type="predicted"/>
<dbReference type="PANTHER" id="PTHR12412">
    <property type="entry name" value="CAP BINDING PROTEIN"/>
    <property type="match status" value="1"/>
</dbReference>
<dbReference type="PANTHER" id="PTHR12412:SF2">
    <property type="entry name" value="NUCLEAR CAP-BINDING PROTEIN SUBUNIT 1"/>
    <property type="match status" value="1"/>
</dbReference>
<dbReference type="Pfam" id="PF09090">
    <property type="entry name" value="MIF4G_like_2"/>
    <property type="match status" value="1"/>
</dbReference>
<evidence type="ECO:0000259" key="1">
    <source>
        <dbReference type="Pfam" id="PF09090"/>
    </source>
</evidence>
<dbReference type="GO" id="GO:0006406">
    <property type="term" value="P:mRNA export from nucleus"/>
    <property type="evidence" value="ECO:0007669"/>
    <property type="project" value="InterPro"/>
</dbReference>
<keyword evidence="2" id="KW-1185">Reference proteome</keyword>
<name>A0A914WDZ4_9BILA</name>
<dbReference type="GO" id="GO:0005634">
    <property type="term" value="C:nucleus"/>
    <property type="evidence" value="ECO:0007669"/>
    <property type="project" value="TreeGrafter"/>
</dbReference>
<evidence type="ECO:0000313" key="2">
    <source>
        <dbReference type="Proteomes" id="UP000887566"/>
    </source>
</evidence>
<feature type="domain" description="MIF4G-like type 2" evidence="1">
    <location>
        <begin position="5"/>
        <end position="73"/>
    </location>
</feature>
<organism evidence="2 3">
    <name type="scientific">Plectus sambesii</name>
    <dbReference type="NCBI Taxonomy" id="2011161"/>
    <lineage>
        <taxon>Eukaryota</taxon>
        <taxon>Metazoa</taxon>
        <taxon>Ecdysozoa</taxon>
        <taxon>Nematoda</taxon>
        <taxon>Chromadorea</taxon>
        <taxon>Plectida</taxon>
        <taxon>Plectina</taxon>
        <taxon>Plectoidea</taxon>
        <taxon>Plectidae</taxon>
        <taxon>Plectus</taxon>
    </lineage>
</organism>
<dbReference type="GO" id="GO:0005846">
    <property type="term" value="C:nuclear cap binding complex"/>
    <property type="evidence" value="ECO:0007669"/>
    <property type="project" value="InterPro"/>
</dbReference>
<sequence length="108" mass="12831">TAESKSADAVKEKTQKLRSAEEFQRNLLLSVFHKFTILLTEHLLTSEAEGRDFNSYWYKWVTGRFKQIFLSQSDEVWKLCSELETSLFTNDIDSHILEIFHQFRALRR</sequence>
<dbReference type="WBParaSite" id="PSAMB.scaffold3646size17454.g22092.t1">
    <property type="protein sequence ID" value="PSAMB.scaffold3646size17454.g22092.t1"/>
    <property type="gene ID" value="PSAMB.scaffold3646size17454.g22092"/>
</dbReference>
<dbReference type="Gene3D" id="1.25.40.180">
    <property type="match status" value="1"/>
</dbReference>
<dbReference type="InterPro" id="IPR015174">
    <property type="entry name" value="MIF4G-like_typ-2"/>
</dbReference>
<accession>A0A914WDZ4</accession>
<reference evidence="3" key="1">
    <citation type="submission" date="2022-11" db="UniProtKB">
        <authorList>
            <consortium name="WormBaseParasite"/>
        </authorList>
    </citation>
    <scope>IDENTIFICATION</scope>
</reference>
<protein>
    <submittedName>
        <fullName evidence="3">MIF4G-like type 2 domain-containing protein</fullName>
    </submittedName>
</protein>